<dbReference type="Proteomes" id="UP000628086">
    <property type="component" value="Unassembled WGS sequence"/>
</dbReference>
<sequence length="1557" mass="173022">MPSFDTPTFDFQRAAARQFGDRPTLRQVASEQLLKLLLAELPWLASVQPALSSADPLTLDSPDPSTPYWNTQPLVERVLQAMLQTQSIDLQPLDGRHHNLGLIAPYRFAGSSSAYDTRQLPDLGPALDELIERLPQHFCQAQLDYWNGVGSGASSRDSWMQLLLKTALLRGLPLQGLDAQEQACIRGLIRGGGDQPDVSFVQVELSTGSRSVNETLGHLLVTGEWDEREVILWCAPSGQVSSFASMKAFAVALRNELAQRYSFDAMSWQRYRVEGNVAAQQVVQLLEQMFERVQRVRYGRLADVPALEQLFAQLSDPAQWFISYLDDTPAVKPPPGLLTSAANDTFQYRNALLQLAVDHLDAEGVAALDGVMSLHDYTHQRLSEQMLKEHGDAMSPDELLLEFYIASGIPGGSATGAGGGEPLAWAGEKTLTEYAIGKLGSLKDASVIRIRHAQGATVPAWLNAEAARRLVERVDIGGTYPRYVAQVLDDPLQRDRRVQRFGREWRNALRFSALQGKLDGKITDTGLQCVVNFCNGHDDPDAPRITLMPLTFRRQPQSRHDDTVRGMYVLFCAEPTRVLLYRPLYRQDTLREYASFEKLLEHVQTSVRLQASVLDWLQPQVRHIYDNGGFIEPHVASIGLDPSSLPERPAPPVLQPVFWNTSLDNKLYDANRDLLVELADQQSTSNAERRWETLSQGAWLLFDVVTLVLRGPVASVTWMVQLLTSLDHDLLALEQEGDFDRSAAVVDLLLNLGMVLLHARQPGALPEGFGQIPDALALEGLAAQSGAFREISLVPSEGPVAMVGALGALPDRQLDFTWRGNHGFNWLPPTQRQALRAMRSGVAFDSSSLQASGGAAGLHLVDGQFYAVMSADAYPVEVTAQGVRVIDGKGGYGPWLVHVDGGWRVDSTLRLAGGMKNSRLGKNLAAQFEALRHSVEALDSQGKVAISAFSQISLDITELLEKIDKLKALRQGAQATLEAGGSADQRKSTEAVIEHYDARIAQWQAQLLSKRHESVPHLEVAVQKDKQIKVKLDAMLEPKYSNSRSQALDSAIQQHRDNVLSSLIYYSDFILNELWSLADYTELLALKAAVEGQPLVQVQEQYLAYLDKLKRVAAVQDRILSAYEDLDVLLVEAPADLVISIGMEAVTRTAGSLIPKRKFSTVQFRFHHVLNLADLALNLGSVNDQHILRGYRKELAGHELRNVAGAHGELDFANLPVDDRITILQDAWDGYSEALLNSARIGREGGALVRGVMLDRYRTELEKLKADAGRRLVDAVEEAEKGVVASQRKAYLATTNSQRVVRNGKGQILIGTVISENGQDVLEVREPFSDTLLARFDRVNDRWQERDSEPVSAEPVVQETDSAMRVQRLLDENAQLSRKADEYVKSDIKGTRLAQLFDEQVDKLGREVDWLTRQGASTSLIKALEAASDELRAEKNLKLIKLYTETRYPTAEALRFLHSQQLLRVQYMGPRQVMRNDSAFDEYKIMRTQAGAASGRPLWVAHFHMRSADSPARDFTRGHLKTWAQRRVSSQEAAQMGRRVHRGRLTLEQAEGIIPFD</sequence>
<evidence type="ECO:0000313" key="2">
    <source>
        <dbReference type="Proteomes" id="UP000628086"/>
    </source>
</evidence>
<comment type="caution">
    <text evidence="1">The sequence shown here is derived from an EMBL/GenBank/DDBJ whole genome shotgun (WGS) entry which is preliminary data.</text>
</comment>
<organism evidence="1 2">
    <name type="scientific">Pseudomonas taiwanensis</name>
    <dbReference type="NCBI Taxonomy" id="470150"/>
    <lineage>
        <taxon>Bacteria</taxon>
        <taxon>Pseudomonadati</taxon>
        <taxon>Pseudomonadota</taxon>
        <taxon>Gammaproteobacteria</taxon>
        <taxon>Pseudomonadales</taxon>
        <taxon>Pseudomonadaceae</taxon>
        <taxon>Pseudomonas</taxon>
    </lineage>
</organism>
<accession>A0ABR6V2Q4</accession>
<dbReference type="EMBL" id="JABWRS010000002">
    <property type="protein sequence ID" value="MBC3474612.1"/>
    <property type="molecule type" value="Genomic_DNA"/>
</dbReference>
<reference evidence="1 2" key="1">
    <citation type="journal article" date="2020" name="Microorganisms">
        <title>Reliable Identification of Environmental Pseudomonas Isolates Using the rpoD Gene.</title>
        <authorList>
            <consortium name="The Broad Institute Genome Sequencing Platform"/>
            <person name="Girard L."/>
            <person name="Lood C."/>
            <person name="Rokni-Zadeh H."/>
            <person name="van Noort V."/>
            <person name="Lavigne R."/>
            <person name="De Mot R."/>
        </authorList>
    </citation>
    <scope>NUCLEOTIDE SEQUENCE [LARGE SCALE GENOMIC DNA]</scope>
    <source>
        <strain evidence="1 2">RW7P2</strain>
    </source>
</reference>
<proteinExistence type="predicted"/>
<evidence type="ECO:0000313" key="1">
    <source>
        <dbReference type="EMBL" id="MBC3474612.1"/>
    </source>
</evidence>
<name>A0ABR6V2Q4_9PSED</name>
<keyword evidence="2" id="KW-1185">Reference proteome</keyword>
<dbReference type="RefSeq" id="WP_186598240.1">
    <property type="nucleotide sequence ID" value="NZ_JABWRS010000002.1"/>
</dbReference>
<protein>
    <submittedName>
        <fullName evidence="1">Methyl-accepting chemotaxis protein</fullName>
    </submittedName>
</protein>
<gene>
    <name evidence="1" type="ORF">HU747_03270</name>
</gene>